<dbReference type="RefSeq" id="XP_030764355.1">
    <property type="nucleotide sequence ID" value="XM_030908495.1"/>
</dbReference>
<dbReference type="PANTHER" id="PTHR10174">
    <property type="entry name" value="ALPHA-TOCOPHEROL TRANSFER PROTEIN-RELATED"/>
    <property type="match status" value="1"/>
</dbReference>
<evidence type="ECO:0000313" key="1">
    <source>
        <dbReference type="Proteomes" id="UP000504635"/>
    </source>
</evidence>
<gene>
    <name evidence="2" type="primary">LOC115888700</name>
</gene>
<organism evidence="1 2">
    <name type="scientific">Sitophilus oryzae</name>
    <name type="common">Rice weevil</name>
    <name type="synonym">Curculio oryzae</name>
    <dbReference type="NCBI Taxonomy" id="7048"/>
    <lineage>
        <taxon>Eukaryota</taxon>
        <taxon>Metazoa</taxon>
        <taxon>Ecdysozoa</taxon>
        <taxon>Arthropoda</taxon>
        <taxon>Hexapoda</taxon>
        <taxon>Insecta</taxon>
        <taxon>Pterygota</taxon>
        <taxon>Neoptera</taxon>
        <taxon>Endopterygota</taxon>
        <taxon>Coleoptera</taxon>
        <taxon>Polyphaga</taxon>
        <taxon>Cucujiformia</taxon>
        <taxon>Curculionidae</taxon>
        <taxon>Dryophthorinae</taxon>
        <taxon>Sitophilus</taxon>
    </lineage>
</organism>
<dbReference type="GO" id="GO:0016020">
    <property type="term" value="C:membrane"/>
    <property type="evidence" value="ECO:0007669"/>
    <property type="project" value="TreeGrafter"/>
</dbReference>
<keyword evidence="1" id="KW-1185">Reference proteome</keyword>
<dbReference type="OrthoDB" id="6432525at2759"/>
<dbReference type="Gene3D" id="3.40.525.10">
    <property type="entry name" value="CRAL-TRIO lipid binding domain"/>
    <property type="match status" value="1"/>
</dbReference>
<proteinExistence type="predicted"/>
<sequence>MNKLIDVNKLYKEDTELKKDDVEMLLKWSEQQRHFPKVTELQAALALHSCFYSIESAKNCLENYFTIRTLCPDYFSSFDPSKNDLLKQQMNVSLLTFLPGTTKNGDSIALTRLMDTNPDVYNPQVGSKMFDMLMMLRMYTVGPTNGIVVVMDMKGSVFMHVTKMNLGEFKKFMVYLQIIIHTNNENLYKYVPREAMPVEYGGKADSVDILFEECKKSIYDNLEFYEMLESQVVDENKRVGPRKNVDNMFGFDGTFKKLEVD</sequence>
<dbReference type="PANTHER" id="PTHR10174:SF213">
    <property type="entry name" value="CRAL-TRIO DOMAIN-CONTAINING PROTEIN"/>
    <property type="match status" value="1"/>
</dbReference>
<dbReference type="SUPFAM" id="SSF46938">
    <property type="entry name" value="CRAL/TRIO N-terminal domain"/>
    <property type="match status" value="1"/>
</dbReference>
<dbReference type="SUPFAM" id="SSF52087">
    <property type="entry name" value="CRAL/TRIO domain"/>
    <property type="match status" value="1"/>
</dbReference>
<dbReference type="InterPro" id="IPR036865">
    <property type="entry name" value="CRAL-TRIO_dom_sf"/>
</dbReference>
<evidence type="ECO:0000313" key="2">
    <source>
        <dbReference type="RefSeq" id="XP_030764355.1"/>
    </source>
</evidence>
<protein>
    <submittedName>
        <fullName evidence="2">Uncharacterized protein LOC115888700 isoform X2</fullName>
    </submittedName>
</protein>
<dbReference type="GeneID" id="115888700"/>
<name>A0A6J2YNE6_SITOR</name>
<dbReference type="Proteomes" id="UP000504635">
    <property type="component" value="Unplaced"/>
</dbReference>
<dbReference type="InterPro" id="IPR036273">
    <property type="entry name" value="CRAL/TRIO_N_dom_sf"/>
</dbReference>
<reference evidence="2" key="1">
    <citation type="submission" date="2025-08" db="UniProtKB">
        <authorList>
            <consortium name="RefSeq"/>
        </authorList>
    </citation>
    <scope>IDENTIFICATION</scope>
    <source>
        <tissue evidence="2">Gonads</tissue>
    </source>
</reference>
<dbReference type="GO" id="GO:1902936">
    <property type="term" value="F:phosphatidylinositol bisphosphate binding"/>
    <property type="evidence" value="ECO:0007669"/>
    <property type="project" value="TreeGrafter"/>
</dbReference>
<dbReference type="AlphaFoldDB" id="A0A6J2YNE6"/>
<accession>A0A6J2YNE6</accession>
<dbReference type="Gene3D" id="1.20.5.1200">
    <property type="entry name" value="Alpha-tocopherol transfer"/>
    <property type="match status" value="1"/>
</dbReference>